<protein>
    <submittedName>
        <fullName evidence="1">PLP-dependent transferase</fullName>
    </submittedName>
</protein>
<evidence type="ECO:0000313" key="2">
    <source>
        <dbReference type="Proteomes" id="UP000245626"/>
    </source>
</evidence>
<keyword evidence="1" id="KW-0808">Transferase</keyword>
<dbReference type="EMBL" id="KZ820369">
    <property type="protein sequence ID" value="PWN47675.1"/>
    <property type="molecule type" value="Genomic_DNA"/>
</dbReference>
<name>A0ACD0NPH0_9BASI</name>
<gene>
    <name evidence="1" type="ORF">IE53DRAFT_390193</name>
</gene>
<accession>A0ACD0NPH0</accession>
<organism evidence="1 2">
    <name type="scientific">Violaceomyces palustris</name>
    <dbReference type="NCBI Taxonomy" id="1673888"/>
    <lineage>
        <taxon>Eukaryota</taxon>
        <taxon>Fungi</taxon>
        <taxon>Dikarya</taxon>
        <taxon>Basidiomycota</taxon>
        <taxon>Ustilaginomycotina</taxon>
        <taxon>Ustilaginomycetes</taxon>
        <taxon>Violaceomycetales</taxon>
        <taxon>Violaceomycetaceae</taxon>
        <taxon>Violaceomyces</taxon>
    </lineage>
</organism>
<evidence type="ECO:0000313" key="1">
    <source>
        <dbReference type="EMBL" id="PWN47675.1"/>
    </source>
</evidence>
<sequence length="580" mass="63592">MTFPEKEPKTAYEASLRRISDLARWRQDNLGDLPTIASEEILLRGIRNLITELPERGLGLESTMDHLLQEVLPTLAQGHSGPRYFGFVTGGCLLSAQLADMLVTLLDSNVQVHLIKETLATLVEHHALNLVLDLLELPRSDFAGTFTTGATASNILGLACGRESVLERVMRSNDEAKDSETGAFSLAEQGFGPGVAKVKVLTTRPHASIKKAAAIVGIGRANVLETSMTSNSDPLLEPGSEDLFTCLDFDLDELERRLSESKQKGEAPIVVLGMGEVNTGALTTQTPQVRALCDKYGAWLHVDAAFSAFMNLVPGYEWVSHHLAMADSITTDGHKQLNVPYDCGIFFVKKPQPCQVTEDSILEEVFGTGKGGGPAYLSAGPGDPEGEDEDEEEEGEEGPQLTRRLAYARGLPSPLVRNIENSRRFRALPVYAALLSQGREGYQEIVRRNVDFARSIESWLRESEARAKLYQVLTPMPSEERKVDSVGQNHDVFNTTVVLFRPHPECPNTRFRGVDGHLRLVDAIKKTAKVYVSPTSWQGLGAVRLAVSNWSTGLELDRDGQSEDLETTKRVLEGVMLAAM</sequence>
<keyword evidence="2" id="KW-1185">Reference proteome</keyword>
<reference evidence="1 2" key="1">
    <citation type="journal article" date="2018" name="Mol. Biol. Evol.">
        <title>Broad Genomic Sampling Reveals a Smut Pathogenic Ancestry of the Fungal Clade Ustilaginomycotina.</title>
        <authorList>
            <person name="Kijpornyongpan T."/>
            <person name="Mondo S.J."/>
            <person name="Barry K."/>
            <person name="Sandor L."/>
            <person name="Lee J."/>
            <person name="Lipzen A."/>
            <person name="Pangilinan J."/>
            <person name="LaButti K."/>
            <person name="Hainaut M."/>
            <person name="Henrissat B."/>
            <person name="Grigoriev I.V."/>
            <person name="Spatafora J.W."/>
            <person name="Aime M.C."/>
        </authorList>
    </citation>
    <scope>NUCLEOTIDE SEQUENCE [LARGE SCALE GENOMIC DNA]</scope>
    <source>
        <strain evidence="1 2">SA 807</strain>
    </source>
</reference>
<dbReference type="Proteomes" id="UP000245626">
    <property type="component" value="Unassembled WGS sequence"/>
</dbReference>
<proteinExistence type="predicted"/>